<feature type="region of interest" description="Disordered" evidence="5">
    <location>
        <begin position="1076"/>
        <end position="1103"/>
    </location>
</feature>
<evidence type="ECO:0000256" key="4">
    <source>
        <dbReference type="ARBA" id="ARBA00023242"/>
    </source>
</evidence>
<dbReference type="PANTHER" id="PTHR31344">
    <property type="entry name" value="NUCLEAR PORE COMPLEX PROTEIN NUP205"/>
    <property type="match status" value="1"/>
</dbReference>
<evidence type="ECO:0000256" key="1">
    <source>
        <dbReference type="ARBA" id="ARBA00004123"/>
    </source>
</evidence>
<feature type="region of interest" description="Disordered" evidence="5">
    <location>
        <begin position="632"/>
        <end position="653"/>
    </location>
</feature>
<evidence type="ECO:0000256" key="2">
    <source>
        <dbReference type="ARBA" id="ARBA00005892"/>
    </source>
</evidence>
<feature type="compositionally biased region" description="Polar residues" evidence="5">
    <location>
        <begin position="641"/>
        <end position="653"/>
    </location>
</feature>
<keyword evidence="3" id="KW-0813">Transport</keyword>
<feature type="compositionally biased region" description="Basic and acidic residues" evidence="5">
    <location>
        <begin position="852"/>
        <end position="867"/>
    </location>
</feature>
<gene>
    <name evidence="6" type="ORF">M0811_07290</name>
</gene>
<evidence type="ECO:0000313" key="7">
    <source>
        <dbReference type="Proteomes" id="UP001149090"/>
    </source>
</evidence>
<evidence type="ECO:0000313" key="6">
    <source>
        <dbReference type="EMBL" id="KAJ5075320.1"/>
    </source>
</evidence>
<dbReference type="OrthoDB" id="2019644at2759"/>
<dbReference type="Pfam" id="PF11894">
    <property type="entry name" value="Nup192"/>
    <property type="match status" value="2"/>
</dbReference>
<dbReference type="OMA" id="WINTIEP"/>
<comment type="subcellular location">
    <subcellularLocation>
        <location evidence="1">Nucleus</location>
    </subcellularLocation>
</comment>
<keyword evidence="7" id="KW-1185">Reference proteome</keyword>
<reference evidence="6" key="1">
    <citation type="submission" date="2022-10" db="EMBL/GenBank/DDBJ databases">
        <title>Novel sulphate-reducing endosymbionts in the free-living metamonad Anaeramoeba.</title>
        <authorList>
            <person name="Jerlstrom-Hultqvist J."/>
            <person name="Cepicka I."/>
            <person name="Gallot-Lavallee L."/>
            <person name="Salas-Leiva D."/>
            <person name="Curtis B.A."/>
            <person name="Zahonova K."/>
            <person name="Pipaliya S."/>
            <person name="Dacks J."/>
            <person name="Roger A.J."/>
        </authorList>
    </citation>
    <scope>NUCLEOTIDE SEQUENCE</scope>
    <source>
        <strain evidence="6">BMAN</strain>
    </source>
</reference>
<dbReference type="InterPro" id="IPR021827">
    <property type="entry name" value="Nup186/Nup192/Nup205"/>
</dbReference>
<evidence type="ECO:0000256" key="5">
    <source>
        <dbReference type="SAM" id="MobiDB-lite"/>
    </source>
</evidence>
<evidence type="ECO:0000256" key="3">
    <source>
        <dbReference type="ARBA" id="ARBA00022448"/>
    </source>
</evidence>
<proteinExistence type="inferred from homology"/>
<dbReference type="Proteomes" id="UP001149090">
    <property type="component" value="Unassembled WGS sequence"/>
</dbReference>
<feature type="region of interest" description="Disordered" evidence="5">
    <location>
        <begin position="833"/>
        <end position="867"/>
    </location>
</feature>
<name>A0A9Q0LQB7_ANAIG</name>
<feature type="compositionally biased region" description="Basic and acidic residues" evidence="5">
    <location>
        <begin position="1085"/>
        <end position="1103"/>
    </location>
</feature>
<comment type="similarity">
    <text evidence="2">Belongs to the NUP186/NUP192/NUP205 family.</text>
</comment>
<sequence>MLVFHNLWRTINLAFSNQIDIQEFEAILFSYGEFLISPLNYPIKNQNDRKKVADGNVTIGPNSKKMNETLIRQALEISDTLNLNEIMSVELLQLAIENKLKYGEKLNETEVAVTIFHIERHHLLFSLLQIARYPQRKIAQNLQASLSQFINHLIRNNIVENLINKLKELYQLLHKEPNRNEFIINEMVVISDIVLNLSFFHHVPTKNIVDIYNFLQEFSTQMIIEKQKENQQQNLANQEPIIKKNRNHLTQIMFSFTFGAICKFAKGLAEVVSKLEDPNFDSEKTPLLNINSGEFLQELSRVFKPKPEWQHKQIHGVLSFGLGIFIYTIDNLFDENQNTIYNVDDLLLTSLESKVFEFFVEILEHKLSIFSYSSTPEIYVQILDELIYFLIVGAPQLVSSIRMNEIENERELVSYRNNPRGVEPVSVRDDYQQLLRLVATLYYQKPTLSYKFFFRPLRDFLQESCQFLTSKLFISVVNMFASLVNDEQCAEQAYNFLGSNTNQLFNWLNFFNVIEKYRDELSEYNQRSQTRSIKEIRPEDIEALIGMQRLITRIVANYEIGRIELVQNSRWGTLHSLVGLLSCRIPSKLKSALLGTISAFCKTPQIALNVWEMIEESQLLQTSEFPKQHTILKQQDKKEQNQNFPDSDQNKTENLAQQTQILQKEGILFERVKAAEKKVTSGFQIQLEQVESRNKEYPELISFLNLIYTLLRNAEVPEQLGKNNRRVGVMPYIEFIVKQVFFQFSQRSYLKTEEKWIVSSLCLKIFYICLLKYSASAEDFSRSVAPKQEPGFYLMKSILSGKTLLKTMKFIVEYGVKNLEDLRLILNDSVSNAPRERNKDDEEDTRINTVSIEKDSGKRNSDGKDKSLLGSTVETKNAVAFFLEESVVLALQIFALVMKHQRNFLALNRQQPVPLAVKSLGQLLVRSLTSIADLFSLVVYPFSTSINNASLSVLSQLGLSSFSTVPQSSIIEFLIRSKMQIISGFANQLEAELDPDDDPQLPQTYLGYSQSDLFTQIPFAYHFLIRDPIFFDRSLLVQTFSLSTYNLIDQRLLHEVVDEWIDNVLANQRIHKNAIQDAKQSEPGLETKENKTEISKSEKNDQEKNIISSNKDLFEYLPSSISCLKESIVKFLLDSLAAPAPNFAHYLLGFDVSKDIKNTRLDDKKITSLNSIFSIMETPGFAQRFPRLSQLCYELIFKLCTDKETSKTMINFLRSKTGKKEFLLSRAKADLLSTTTSRRIVSERERYQKETMLGGNIIGDNGEVTEHEPFSHERDIINANLLLYRLYQKSWLLRTLALEMRRSNPQLNPLRPRAKQTLALLLGMGVSENSWENITGKETQENIEDPFRPNEKKGDHQFREEYSGGVTEEPVFEQNEIKMLQLLDEIELPNKSLKSTWPIESRMFSLSPEDPQLIFMTQLGRKHQVAVLDVEKISLSLVQQYHDIIINQQGIMRFGPDDVSPEIYSEDELRAEMNRLVRNAILENKSIKLAQAQFHFLESWRHMVFVAVSEILPVDINQDPPLQIGPPSRLLFSLGNSLLRKLQNADLHISIRTKMAEMTMFLTDKIASLISSKIPLKTPQTNLFSFPKDNNNEEDSHNENFLLNSKLFSPSFLSNTANPNTLTLPQARSSLPLHLLYQQTTQSLKFISAKVPIEMFHPFADLLFKCAIREDIGTQIRGNLYTAMTRHIACAEVFDSLALQTELLSSLDNDTSENTDFEEKISFEEKFLPDNKSRIRDIFSGIKQTNTIDIFGDVFEKLRSFSGQNLQIVQKYTAKIVDVLCQDIIYNDNIWKCTAFSTLETLLGIEQQGMVRSEEERVAFAVRSDLAVEKSGNSLLDLVDSRGYLRVIVEEIEQSETALSNVLTLRSSSLNALFIAESRFSLLSSVALTKKGSKMLMENGILELLCYHAKYIDDWPEAPSHLASIFFPSLISAKLPEQGIPDLPAFPQNIGEQLAAYRWIEDKTDKYHKLLAPALRLLFAMCSSVPHNTDLAGRMLDFIVVHQEVIGRILEDRGILITPRSLSELFCVTGIIRYLASSHLLVLVDKLANFFDLLRDLSLKLFQKYHDPRRWIGFVDIEQIKRNQVDQVFIVSAEIQVFESVQDAKLIVGKILGNILSFLTTISHKHVSHQLRFQLLTLHQQITEESPDFFDEFIQHDQPYTETQELYNKLENIFTKLNSCSSLFVPHNPSQVALETQYSASFSHLFNFLQISANFLTEYSQQPHIHSHSPRLSSPQEDLLSISTFNVEHGLLLFWRNAAYFLDDQNIFSQSKFVPSHSLQYSSEKQNSETQNLPESLSLLLKSPQTKQLLQQIGEKDVISLFTSPKYRRFNISD</sequence>
<protein>
    <submittedName>
        <fullName evidence="6">Nuclear pore complex protein nup205</fullName>
    </submittedName>
</protein>
<comment type="caution">
    <text evidence="6">The sequence shown here is derived from an EMBL/GenBank/DDBJ whole genome shotgun (WGS) entry which is preliminary data.</text>
</comment>
<keyword evidence="4" id="KW-0539">Nucleus</keyword>
<dbReference type="GO" id="GO:0005643">
    <property type="term" value="C:nuclear pore"/>
    <property type="evidence" value="ECO:0007669"/>
    <property type="project" value="InterPro"/>
</dbReference>
<accession>A0A9Q0LQB7</accession>
<organism evidence="6 7">
    <name type="scientific">Anaeramoeba ignava</name>
    <name type="common">Anaerobic marine amoeba</name>
    <dbReference type="NCBI Taxonomy" id="1746090"/>
    <lineage>
        <taxon>Eukaryota</taxon>
        <taxon>Metamonada</taxon>
        <taxon>Anaeramoebidae</taxon>
        <taxon>Anaeramoeba</taxon>
    </lineage>
</organism>
<dbReference type="PANTHER" id="PTHR31344:SF0">
    <property type="entry name" value="NUCLEAR PORE COMPLEX PROTEIN NUP205"/>
    <property type="match status" value="1"/>
</dbReference>
<dbReference type="EMBL" id="JAPDFW010000065">
    <property type="protein sequence ID" value="KAJ5075320.1"/>
    <property type="molecule type" value="Genomic_DNA"/>
</dbReference>